<evidence type="ECO:0008006" key="3">
    <source>
        <dbReference type="Google" id="ProtNLM"/>
    </source>
</evidence>
<evidence type="ECO:0000313" key="1">
    <source>
        <dbReference type="EMBL" id="AUQ93792.1"/>
    </source>
</evidence>
<organism evidence="1 2">
    <name type="scientific">Phaeobacter inhibens</name>
    <dbReference type="NCBI Taxonomy" id="221822"/>
    <lineage>
        <taxon>Bacteria</taxon>
        <taxon>Pseudomonadati</taxon>
        <taxon>Pseudomonadota</taxon>
        <taxon>Alphaproteobacteria</taxon>
        <taxon>Rhodobacterales</taxon>
        <taxon>Roseobacteraceae</taxon>
        <taxon>Phaeobacter</taxon>
    </lineage>
</organism>
<protein>
    <recommendedName>
        <fullName evidence="3">Transposase</fullName>
    </recommendedName>
</protein>
<sequence>MPFAVAKRKTGTHLVTFRKTLTCQHNKTALPTAKLNAQTA</sequence>
<accession>A0ABM6RBR5</accession>
<reference evidence="1 2" key="2">
    <citation type="journal article" date="2017" name="Int. J. Syst. Evol. Microbiol.">
        <title>Adaptation of Surface-Associated Bacteria to the Open Ocean: A Genomically Distinct Subpopulation of Phaeobacter gallaeciensis Colonizes Pacific Mesozooplankton.</title>
        <authorList>
            <person name="Freese H.M."/>
            <person name="Methner A."/>
            <person name="Overmann J."/>
        </authorList>
    </citation>
    <scope>NUCLEOTIDE SEQUENCE [LARGE SCALE GENOMIC DNA]</scope>
    <source>
        <strain evidence="1 2">P66</strain>
    </source>
</reference>
<proteinExistence type="predicted"/>
<evidence type="ECO:0000313" key="2">
    <source>
        <dbReference type="Proteomes" id="UP000236536"/>
    </source>
</evidence>
<keyword evidence="2" id="KW-1185">Reference proteome</keyword>
<name>A0ABM6RBR5_9RHOB</name>
<reference evidence="1 2" key="1">
    <citation type="journal article" date="2017" name="Genome Biol. Evol.">
        <title>Trajectories and Drivers of Genome Evolution in Surface-Associated Marine Phaeobacter.</title>
        <authorList>
            <person name="Freese H.M."/>
            <person name="Sikorski J."/>
            <person name="Bunk B."/>
            <person name="Scheuner C."/>
            <person name="Meier-Kolthoff J.P."/>
            <person name="Sproer C."/>
            <person name="Gram L."/>
            <person name="Overmann J."/>
        </authorList>
    </citation>
    <scope>NUCLEOTIDE SEQUENCE [LARGE SCALE GENOMIC DNA]</scope>
    <source>
        <strain evidence="1 2">P66</strain>
    </source>
</reference>
<dbReference type="Proteomes" id="UP000236536">
    <property type="component" value="Chromosome"/>
</dbReference>
<dbReference type="EMBL" id="CP010705">
    <property type="protein sequence ID" value="AUQ93792.1"/>
    <property type="molecule type" value="Genomic_DNA"/>
</dbReference>
<gene>
    <name evidence="1" type="ORF">PhaeoP66_00988</name>
</gene>